<protein>
    <submittedName>
        <fullName evidence="9">Biopolymer transporter ExbD</fullName>
    </submittedName>
</protein>
<evidence type="ECO:0000256" key="2">
    <source>
        <dbReference type="ARBA" id="ARBA00005811"/>
    </source>
</evidence>
<comment type="subcellular location">
    <subcellularLocation>
        <location evidence="1">Cell membrane</location>
        <topology evidence="1">Single-pass membrane protein</topology>
    </subcellularLocation>
    <subcellularLocation>
        <location evidence="7">Cell membrane</location>
        <topology evidence="7">Single-pass type II membrane protein</topology>
    </subcellularLocation>
</comment>
<dbReference type="Proteomes" id="UP000679220">
    <property type="component" value="Unassembled WGS sequence"/>
</dbReference>
<evidence type="ECO:0000256" key="6">
    <source>
        <dbReference type="ARBA" id="ARBA00023136"/>
    </source>
</evidence>
<evidence type="ECO:0000256" key="3">
    <source>
        <dbReference type="ARBA" id="ARBA00022475"/>
    </source>
</evidence>
<dbReference type="RefSeq" id="WP_212191277.1">
    <property type="nucleotide sequence ID" value="NZ_JAGTAR010000017.1"/>
</dbReference>
<keyword evidence="3" id="KW-1003">Cell membrane</keyword>
<evidence type="ECO:0000313" key="9">
    <source>
        <dbReference type="EMBL" id="MBR8536302.1"/>
    </source>
</evidence>
<dbReference type="Pfam" id="PF02472">
    <property type="entry name" value="ExbD"/>
    <property type="match status" value="1"/>
</dbReference>
<dbReference type="EMBL" id="JAGTAR010000017">
    <property type="protein sequence ID" value="MBR8536302.1"/>
    <property type="molecule type" value="Genomic_DNA"/>
</dbReference>
<proteinExistence type="inferred from homology"/>
<dbReference type="PANTHER" id="PTHR30558">
    <property type="entry name" value="EXBD MEMBRANE COMPONENT OF PMF-DRIVEN MACROMOLECULE IMPORT SYSTEM"/>
    <property type="match status" value="1"/>
</dbReference>
<organism evidence="9 10">
    <name type="scientific">Carboxylicivirga sediminis</name>
    <dbReference type="NCBI Taxonomy" id="2006564"/>
    <lineage>
        <taxon>Bacteria</taxon>
        <taxon>Pseudomonadati</taxon>
        <taxon>Bacteroidota</taxon>
        <taxon>Bacteroidia</taxon>
        <taxon>Marinilabiliales</taxon>
        <taxon>Marinilabiliaceae</taxon>
        <taxon>Carboxylicivirga</taxon>
    </lineage>
</organism>
<keyword evidence="6 8" id="KW-0472">Membrane</keyword>
<dbReference type="GO" id="GO:0015031">
    <property type="term" value="P:protein transport"/>
    <property type="evidence" value="ECO:0007669"/>
    <property type="project" value="UniProtKB-KW"/>
</dbReference>
<comment type="caution">
    <text evidence="9">The sequence shown here is derived from an EMBL/GenBank/DDBJ whole genome shotgun (WGS) entry which is preliminary data.</text>
</comment>
<keyword evidence="4 7" id="KW-0812">Transmembrane</keyword>
<reference evidence="9" key="1">
    <citation type="journal article" date="2018" name="Int. J. Syst. Evol. Microbiol.">
        <title>Carboxylicivirga sediminis sp. nov., isolated from coastal sediment.</title>
        <authorList>
            <person name="Wang F.Q."/>
            <person name="Ren L.H."/>
            <person name="Zou R.J."/>
            <person name="Sun Y.Z."/>
            <person name="Liu X.J."/>
            <person name="Jiang F."/>
            <person name="Liu L.J."/>
        </authorList>
    </citation>
    <scope>NUCLEOTIDE SEQUENCE</scope>
    <source>
        <strain evidence="9">JR1</strain>
    </source>
</reference>
<evidence type="ECO:0000256" key="5">
    <source>
        <dbReference type="ARBA" id="ARBA00022989"/>
    </source>
</evidence>
<dbReference type="PANTHER" id="PTHR30558:SF7">
    <property type="entry name" value="TOL-PAL SYSTEM PROTEIN TOLR"/>
    <property type="match status" value="1"/>
</dbReference>
<keyword evidence="10" id="KW-1185">Reference proteome</keyword>
<sequence>MALKRQSKVDSGFSMSSMTDIVFLLLIFFMITSTLVTPQAVRDLVLPKSDHQVSAKPNTTVSVTADMRYYVEGEEVPFWKIERRLKEIIEVSPDTYIALHVDESVPFSVVGKIRDIAIRNKYKLILATQGK</sequence>
<dbReference type="GO" id="GO:0005886">
    <property type="term" value="C:plasma membrane"/>
    <property type="evidence" value="ECO:0007669"/>
    <property type="project" value="UniProtKB-SubCell"/>
</dbReference>
<dbReference type="Gene3D" id="3.30.420.270">
    <property type="match status" value="1"/>
</dbReference>
<evidence type="ECO:0000256" key="1">
    <source>
        <dbReference type="ARBA" id="ARBA00004162"/>
    </source>
</evidence>
<evidence type="ECO:0000256" key="4">
    <source>
        <dbReference type="ARBA" id="ARBA00022692"/>
    </source>
</evidence>
<gene>
    <name evidence="9" type="ORF">KDU71_12090</name>
</gene>
<feature type="transmembrane region" description="Helical" evidence="8">
    <location>
        <begin position="21"/>
        <end position="41"/>
    </location>
</feature>
<evidence type="ECO:0000313" key="10">
    <source>
        <dbReference type="Proteomes" id="UP000679220"/>
    </source>
</evidence>
<accession>A0A941F4I3</accession>
<keyword evidence="7" id="KW-0813">Transport</keyword>
<keyword evidence="7" id="KW-0653">Protein transport</keyword>
<name>A0A941F4I3_9BACT</name>
<dbReference type="AlphaFoldDB" id="A0A941F4I3"/>
<dbReference type="InterPro" id="IPR003400">
    <property type="entry name" value="ExbD"/>
</dbReference>
<evidence type="ECO:0000256" key="7">
    <source>
        <dbReference type="RuleBase" id="RU003879"/>
    </source>
</evidence>
<keyword evidence="5 8" id="KW-1133">Transmembrane helix</keyword>
<comment type="similarity">
    <text evidence="2 7">Belongs to the ExbD/TolR family.</text>
</comment>
<reference evidence="9" key="2">
    <citation type="submission" date="2021-04" db="EMBL/GenBank/DDBJ databases">
        <authorList>
            <person name="Zhang T."/>
            <person name="Zhang Y."/>
            <person name="Lu D."/>
            <person name="Zuo D."/>
            <person name="Du Z."/>
        </authorList>
    </citation>
    <scope>NUCLEOTIDE SEQUENCE</scope>
    <source>
        <strain evidence="9">JR1</strain>
    </source>
</reference>
<dbReference type="GO" id="GO:0022857">
    <property type="term" value="F:transmembrane transporter activity"/>
    <property type="evidence" value="ECO:0007669"/>
    <property type="project" value="InterPro"/>
</dbReference>
<evidence type="ECO:0000256" key="8">
    <source>
        <dbReference type="SAM" id="Phobius"/>
    </source>
</evidence>